<evidence type="ECO:0000259" key="5">
    <source>
        <dbReference type="Pfam" id="PF03446"/>
    </source>
</evidence>
<dbReference type="PROSITE" id="PS00895">
    <property type="entry name" value="3_HYDROXYISOBUT_DH"/>
    <property type="match status" value="1"/>
</dbReference>
<feature type="active site" evidence="4">
    <location>
        <position position="172"/>
    </location>
</feature>
<dbReference type="AlphaFoldDB" id="A0A6B1DX00"/>
<dbReference type="GO" id="GO:0016491">
    <property type="term" value="F:oxidoreductase activity"/>
    <property type="evidence" value="ECO:0007669"/>
    <property type="project" value="UniProtKB-KW"/>
</dbReference>
<dbReference type="InterPro" id="IPR015815">
    <property type="entry name" value="HIBADH-related"/>
</dbReference>
<gene>
    <name evidence="7" type="ORF">F4Y08_14585</name>
</gene>
<dbReference type="InterPro" id="IPR002204">
    <property type="entry name" value="3-OH-isobutyrate_DH-rel_CS"/>
</dbReference>
<dbReference type="PANTHER" id="PTHR43060:SF15">
    <property type="entry name" value="3-HYDROXYISOBUTYRATE DEHYDROGENASE-LIKE 1, MITOCHONDRIAL-RELATED"/>
    <property type="match status" value="1"/>
</dbReference>
<dbReference type="InterPro" id="IPR036291">
    <property type="entry name" value="NAD(P)-bd_dom_sf"/>
</dbReference>
<dbReference type="SUPFAM" id="SSF48179">
    <property type="entry name" value="6-phosphogluconate dehydrogenase C-terminal domain-like"/>
    <property type="match status" value="1"/>
</dbReference>
<keyword evidence="3" id="KW-0520">NAD</keyword>
<evidence type="ECO:0000259" key="6">
    <source>
        <dbReference type="Pfam" id="PF14833"/>
    </source>
</evidence>
<comment type="similarity">
    <text evidence="1">Belongs to the HIBADH-related family.</text>
</comment>
<protein>
    <submittedName>
        <fullName evidence="7">NAD(P)-dependent oxidoreductase</fullName>
    </submittedName>
</protein>
<evidence type="ECO:0000256" key="1">
    <source>
        <dbReference type="ARBA" id="ARBA00009080"/>
    </source>
</evidence>
<dbReference type="InterPro" id="IPR013328">
    <property type="entry name" value="6PGD_dom2"/>
</dbReference>
<evidence type="ECO:0000256" key="2">
    <source>
        <dbReference type="ARBA" id="ARBA00023002"/>
    </source>
</evidence>
<dbReference type="GO" id="GO:0050661">
    <property type="term" value="F:NADP binding"/>
    <property type="evidence" value="ECO:0007669"/>
    <property type="project" value="InterPro"/>
</dbReference>
<dbReference type="GO" id="GO:0016054">
    <property type="term" value="P:organic acid catabolic process"/>
    <property type="evidence" value="ECO:0007669"/>
    <property type="project" value="UniProtKB-ARBA"/>
</dbReference>
<dbReference type="Pfam" id="PF03446">
    <property type="entry name" value="NAD_binding_2"/>
    <property type="match status" value="1"/>
</dbReference>
<dbReference type="PIRSF" id="PIRSF000103">
    <property type="entry name" value="HIBADH"/>
    <property type="match status" value="1"/>
</dbReference>
<evidence type="ECO:0000256" key="4">
    <source>
        <dbReference type="PIRSR" id="PIRSR000103-1"/>
    </source>
</evidence>
<dbReference type="Pfam" id="PF14833">
    <property type="entry name" value="NAD_binding_11"/>
    <property type="match status" value="1"/>
</dbReference>
<dbReference type="EMBL" id="VXPY01000100">
    <property type="protein sequence ID" value="MYD91536.1"/>
    <property type="molecule type" value="Genomic_DNA"/>
</dbReference>
<reference evidence="7" key="1">
    <citation type="submission" date="2019-09" db="EMBL/GenBank/DDBJ databases">
        <title>Characterisation of the sponge microbiome using genome-centric metagenomics.</title>
        <authorList>
            <person name="Engelberts J.P."/>
            <person name="Robbins S.J."/>
            <person name="De Goeij J.M."/>
            <person name="Aranda M."/>
            <person name="Bell S.C."/>
            <person name="Webster N.S."/>
        </authorList>
    </citation>
    <scope>NUCLEOTIDE SEQUENCE</scope>
    <source>
        <strain evidence="7">SB0662_bin_9</strain>
    </source>
</reference>
<dbReference type="InterPro" id="IPR006115">
    <property type="entry name" value="6PGDH_NADP-bd"/>
</dbReference>
<dbReference type="SUPFAM" id="SSF51735">
    <property type="entry name" value="NAD(P)-binding Rossmann-fold domains"/>
    <property type="match status" value="1"/>
</dbReference>
<dbReference type="InterPro" id="IPR008927">
    <property type="entry name" value="6-PGluconate_DH-like_C_sf"/>
</dbReference>
<feature type="domain" description="6-phosphogluconate dehydrogenase NADP-binding" evidence="5">
    <location>
        <begin position="5"/>
        <end position="162"/>
    </location>
</feature>
<dbReference type="InterPro" id="IPR029154">
    <property type="entry name" value="HIBADH-like_NADP-bd"/>
</dbReference>
<dbReference type="GO" id="GO:0051287">
    <property type="term" value="F:NAD binding"/>
    <property type="evidence" value="ECO:0007669"/>
    <property type="project" value="InterPro"/>
</dbReference>
<dbReference type="Gene3D" id="1.10.1040.10">
    <property type="entry name" value="N-(1-d-carboxylethyl)-l-norvaline Dehydrogenase, domain 2"/>
    <property type="match status" value="1"/>
</dbReference>
<dbReference type="Gene3D" id="3.40.50.720">
    <property type="entry name" value="NAD(P)-binding Rossmann-like Domain"/>
    <property type="match status" value="1"/>
</dbReference>
<organism evidence="7">
    <name type="scientific">Caldilineaceae bacterium SB0662_bin_9</name>
    <dbReference type="NCBI Taxonomy" id="2605258"/>
    <lineage>
        <taxon>Bacteria</taxon>
        <taxon>Bacillati</taxon>
        <taxon>Chloroflexota</taxon>
        <taxon>Caldilineae</taxon>
        <taxon>Caldilineales</taxon>
        <taxon>Caldilineaceae</taxon>
    </lineage>
</organism>
<evidence type="ECO:0000313" key="7">
    <source>
        <dbReference type="EMBL" id="MYD91536.1"/>
    </source>
</evidence>
<accession>A0A6B1DX00</accession>
<feature type="domain" description="3-hydroxyisobutyrate dehydrogenase-like NAD-binding" evidence="6">
    <location>
        <begin position="166"/>
        <end position="286"/>
    </location>
</feature>
<evidence type="ECO:0000256" key="3">
    <source>
        <dbReference type="ARBA" id="ARBA00023027"/>
    </source>
</evidence>
<comment type="caution">
    <text evidence="7">The sequence shown here is derived from an EMBL/GenBank/DDBJ whole genome shotgun (WGS) entry which is preliminary data.</text>
</comment>
<name>A0A6B1DX00_9CHLR</name>
<dbReference type="PANTHER" id="PTHR43060">
    <property type="entry name" value="3-HYDROXYISOBUTYRATE DEHYDROGENASE-LIKE 1, MITOCHONDRIAL-RELATED"/>
    <property type="match status" value="1"/>
</dbReference>
<proteinExistence type="inferred from homology"/>
<keyword evidence="2" id="KW-0560">Oxidoreductase</keyword>
<sequence>MTRTGVIGLGDMGLGMARNLVDAGFDAYGFDLREERRCLFAESGGMAVGSVAELGRSVDIVFLMVLNGAQVLDILNGSDGLLGSMAPGSTVVVSATIKPREVEEAAALCENAGLRLLDSPVSGGQSGATAGTLSMMVAGPPGLLEEHRDVFAAVGGNVMNVGDRPGQGQTVKAVLQAVIGTTFAGIFEALVLGEQAGVDGRVVRKVLEASHVGSPLLSNTVELVQGRRFAGTGSNAVTMHKDLTITMDLALESGVTMFTTGAALQLMQATLHSFPGEDNWAAVKVLERLAGVEDE</sequence>